<comment type="caution">
    <text evidence="1">The sequence shown here is derived from an EMBL/GenBank/DDBJ whole genome shotgun (WGS) entry which is preliminary data.</text>
</comment>
<gene>
    <name evidence="1" type="ORF">SK128_020717</name>
</gene>
<sequence>MHFMLLSYIRTLHTREPDCSSPIFSVKVKTEDNFTQTDCDSDLEELMMQLNFIVKAFERNPQDVEIKTLEDMNVVIYMMSIFSEALRILPIMLLSEKESSLSPAEKERLHYQKEKREKIISYVTKWYQPTYRKLLEKAKDSQRDHSN</sequence>
<protein>
    <submittedName>
        <fullName evidence="1">Uncharacterized protein</fullName>
    </submittedName>
</protein>
<organism evidence="1 2">
    <name type="scientific">Halocaridina rubra</name>
    <name type="common">Hawaiian red shrimp</name>
    <dbReference type="NCBI Taxonomy" id="373956"/>
    <lineage>
        <taxon>Eukaryota</taxon>
        <taxon>Metazoa</taxon>
        <taxon>Ecdysozoa</taxon>
        <taxon>Arthropoda</taxon>
        <taxon>Crustacea</taxon>
        <taxon>Multicrustacea</taxon>
        <taxon>Malacostraca</taxon>
        <taxon>Eumalacostraca</taxon>
        <taxon>Eucarida</taxon>
        <taxon>Decapoda</taxon>
        <taxon>Pleocyemata</taxon>
        <taxon>Caridea</taxon>
        <taxon>Atyoidea</taxon>
        <taxon>Atyidae</taxon>
        <taxon>Halocaridina</taxon>
    </lineage>
</organism>
<keyword evidence="2" id="KW-1185">Reference proteome</keyword>
<dbReference type="Proteomes" id="UP001381693">
    <property type="component" value="Unassembled WGS sequence"/>
</dbReference>
<accession>A0AAN9A8R4</accession>
<dbReference type="EMBL" id="JAXCGZ010007886">
    <property type="protein sequence ID" value="KAK7078339.1"/>
    <property type="molecule type" value="Genomic_DNA"/>
</dbReference>
<evidence type="ECO:0000313" key="2">
    <source>
        <dbReference type="Proteomes" id="UP001381693"/>
    </source>
</evidence>
<evidence type="ECO:0000313" key="1">
    <source>
        <dbReference type="EMBL" id="KAK7078339.1"/>
    </source>
</evidence>
<proteinExistence type="predicted"/>
<reference evidence="1 2" key="1">
    <citation type="submission" date="2023-11" db="EMBL/GenBank/DDBJ databases">
        <title>Halocaridina rubra genome assembly.</title>
        <authorList>
            <person name="Smith C."/>
        </authorList>
    </citation>
    <scope>NUCLEOTIDE SEQUENCE [LARGE SCALE GENOMIC DNA]</scope>
    <source>
        <strain evidence="1">EP-1</strain>
        <tissue evidence="1">Whole</tissue>
    </source>
</reference>
<dbReference type="AlphaFoldDB" id="A0AAN9A8R4"/>
<name>A0AAN9A8R4_HALRR</name>